<keyword evidence="1" id="KW-0472">Membrane</keyword>
<keyword evidence="1" id="KW-1133">Transmembrane helix</keyword>
<gene>
    <name evidence="2" type="ORF">NCTC9836_01796</name>
</gene>
<protein>
    <submittedName>
        <fullName evidence="2">Uncharacterized protein</fullName>
    </submittedName>
</protein>
<proteinExistence type="predicted"/>
<dbReference type="AlphaFoldDB" id="A0A381J8Y1"/>
<keyword evidence="1" id="KW-0812">Transmembrane</keyword>
<evidence type="ECO:0000313" key="3">
    <source>
        <dbReference type="Proteomes" id="UP000254664"/>
    </source>
</evidence>
<dbReference type="EMBL" id="UFWZ01000001">
    <property type="protein sequence ID" value="SUY47463.1"/>
    <property type="molecule type" value="Genomic_DNA"/>
</dbReference>
<accession>A0A381J8Y1</accession>
<keyword evidence="3" id="KW-1185">Reference proteome</keyword>
<feature type="transmembrane region" description="Helical" evidence="1">
    <location>
        <begin position="6"/>
        <end position="21"/>
    </location>
</feature>
<evidence type="ECO:0000256" key="1">
    <source>
        <dbReference type="SAM" id="Phobius"/>
    </source>
</evidence>
<name>A0A381J8Y1_9CLOT</name>
<dbReference type="Proteomes" id="UP000254664">
    <property type="component" value="Unassembled WGS sequence"/>
</dbReference>
<reference evidence="2 3" key="1">
    <citation type="submission" date="2018-06" db="EMBL/GenBank/DDBJ databases">
        <authorList>
            <consortium name="Pathogen Informatics"/>
            <person name="Doyle S."/>
        </authorList>
    </citation>
    <scope>NUCLEOTIDE SEQUENCE [LARGE SCALE GENOMIC DNA]</scope>
    <source>
        <strain evidence="2 3">NCTC9836</strain>
    </source>
</reference>
<sequence>MLVGIGLGIIIGVVSMFRYNLDKSMSREKIEEKARVLGMDYHEEFKVINKKEVE</sequence>
<evidence type="ECO:0000313" key="2">
    <source>
        <dbReference type="EMBL" id="SUY47463.1"/>
    </source>
</evidence>
<organism evidence="2 3">
    <name type="scientific">Clostridium putrefaciens</name>
    <dbReference type="NCBI Taxonomy" id="99675"/>
    <lineage>
        <taxon>Bacteria</taxon>
        <taxon>Bacillati</taxon>
        <taxon>Bacillota</taxon>
        <taxon>Clostridia</taxon>
        <taxon>Eubacteriales</taxon>
        <taxon>Clostridiaceae</taxon>
        <taxon>Clostridium</taxon>
    </lineage>
</organism>